<dbReference type="Gene3D" id="1.10.287.730">
    <property type="entry name" value="Helix hairpin bin"/>
    <property type="match status" value="1"/>
</dbReference>
<dbReference type="Proteomes" id="UP000295794">
    <property type="component" value="Unassembled WGS sequence"/>
</dbReference>
<evidence type="ECO:0000313" key="19">
    <source>
        <dbReference type="Proteomes" id="UP000295794"/>
    </source>
</evidence>
<dbReference type="InterPro" id="IPR004573">
    <property type="entry name" value="rRNA_ssu_MeTfrase_B"/>
</dbReference>
<reference evidence="16 18" key="1">
    <citation type="submission" date="2018-06" db="EMBL/GenBank/DDBJ databases">
        <authorList>
            <consortium name="Pathogen Informatics"/>
            <person name="Doyle S."/>
        </authorList>
    </citation>
    <scope>NUCLEOTIDE SEQUENCE [LARGE SCALE GENOMIC DNA]</scope>
    <source>
        <strain evidence="16 18">NCTC11159</strain>
    </source>
</reference>
<dbReference type="EC" id="2.1.1.176" evidence="4"/>
<evidence type="ECO:0000259" key="15">
    <source>
        <dbReference type="PROSITE" id="PS51686"/>
    </source>
</evidence>
<evidence type="ECO:0000256" key="4">
    <source>
        <dbReference type="ARBA" id="ARBA00012140"/>
    </source>
</evidence>
<dbReference type="Gene3D" id="3.40.50.150">
    <property type="entry name" value="Vaccinia Virus protein VP39"/>
    <property type="match status" value="1"/>
</dbReference>
<evidence type="ECO:0000313" key="18">
    <source>
        <dbReference type="Proteomes" id="UP000255108"/>
    </source>
</evidence>
<evidence type="ECO:0000256" key="11">
    <source>
        <dbReference type="ARBA" id="ARBA00030399"/>
    </source>
</evidence>
<evidence type="ECO:0000256" key="6">
    <source>
        <dbReference type="ARBA" id="ARBA00022552"/>
    </source>
</evidence>
<evidence type="ECO:0000256" key="14">
    <source>
        <dbReference type="PROSITE-ProRule" id="PRU01023"/>
    </source>
</evidence>
<evidence type="ECO:0000256" key="7">
    <source>
        <dbReference type="ARBA" id="ARBA00022603"/>
    </source>
</evidence>
<dbReference type="NCBIfam" id="NF008149">
    <property type="entry name" value="PRK10901.1"/>
    <property type="match status" value="1"/>
</dbReference>
<dbReference type="EMBL" id="SMBT01000001">
    <property type="protein sequence ID" value="TCU90043.1"/>
    <property type="molecule type" value="Genomic_DNA"/>
</dbReference>
<keyword evidence="5" id="KW-0963">Cytoplasm</keyword>
<evidence type="ECO:0000256" key="9">
    <source>
        <dbReference type="ARBA" id="ARBA00022691"/>
    </source>
</evidence>
<dbReference type="RefSeq" id="WP_115225562.1">
    <property type="nucleotide sequence ID" value="NZ_CAWOLO010000001.1"/>
</dbReference>
<dbReference type="Pfam" id="PF01029">
    <property type="entry name" value="NusB"/>
    <property type="match status" value="1"/>
</dbReference>
<comment type="similarity">
    <text evidence="3 14">Belongs to the class I-like SAM-binding methyltransferase superfamily. RsmB/NOP family.</text>
</comment>
<dbReference type="InterPro" id="IPR054728">
    <property type="entry name" value="RsmB-like_ferredoxin"/>
</dbReference>
<dbReference type="Gene3D" id="3.30.70.1170">
    <property type="entry name" value="Sun protein, domain 3"/>
    <property type="match status" value="1"/>
</dbReference>
<comment type="catalytic activity">
    <reaction evidence="13">
        <text>cytidine(967) in 16S rRNA + S-adenosyl-L-methionine = 5-methylcytidine(967) in 16S rRNA + S-adenosyl-L-homocysteine + H(+)</text>
        <dbReference type="Rhea" id="RHEA:42748"/>
        <dbReference type="Rhea" id="RHEA-COMP:10219"/>
        <dbReference type="Rhea" id="RHEA-COMP:10220"/>
        <dbReference type="ChEBI" id="CHEBI:15378"/>
        <dbReference type="ChEBI" id="CHEBI:57856"/>
        <dbReference type="ChEBI" id="CHEBI:59789"/>
        <dbReference type="ChEBI" id="CHEBI:74483"/>
        <dbReference type="ChEBI" id="CHEBI:82748"/>
        <dbReference type="EC" id="2.1.1.176"/>
    </reaction>
</comment>
<keyword evidence="8 14" id="KW-0808">Transferase</keyword>
<evidence type="ECO:0000256" key="1">
    <source>
        <dbReference type="ARBA" id="ARBA00002724"/>
    </source>
</evidence>
<organism evidence="16 18">
    <name type="scientific">Iodobacter fluviatilis</name>
    <dbReference type="NCBI Taxonomy" id="537"/>
    <lineage>
        <taxon>Bacteria</taxon>
        <taxon>Pseudomonadati</taxon>
        <taxon>Pseudomonadota</taxon>
        <taxon>Betaproteobacteria</taxon>
        <taxon>Neisseriales</taxon>
        <taxon>Chitinibacteraceae</taxon>
        <taxon>Iodobacter</taxon>
    </lineage>
</organism>
<dbReference type="Pfam" id="PF01189">
    <property type="entry name" value="Methyltr_RsmB-F"/>
    <property type="match status" value="1"/>
</dbReference>
<evidence type="ECO:0000256" key="12">
    <source>
        <dbReference type="ARBA" id="ARBA00031088"/>
    </source>
</evidence>
<evidence type="ECO:0000256" key="2">
    <source>
        <dbReference type="ARBA" id="ARBA00004496"/>
    </source>
</evidence>
<dbReference type="SUPFAM" id="SSF53335">
    <property type="entry name" value="S-adenosyl-L-methionine-dependent methyltransferases"/>
    <property type="match status" value="1"/>
</dbReference>
<dbReference type="GO" id="GO:0003723">
    <property type="term" value="F:RNA binding"/>
    <property type="evidence" value="ECO:0007669"/>
    <property type="project" value="UniProtKB-UniRule"/>
</dbReference>
<dbReference type="Gene3D" id="1.10.940.10">
    <property type="entry name" value="NusB-like"/>
    <property type="match status" value="1"/>
</dbReference>
<dbReference type="CDD" id="cd02440">
    <property type="entry name" value="AdoMet_MTases"/>
    <property type="match status" value="1"/>
</dbReference>
<dbReference type="PANTHER" id="PTHR22807">
    <property type="entry name" value="NOP2 YEAST -RELATED NOL1/NOP2/FMU SUN DOMAIN-CONTAINING"/>
    <property type="match status" value="1"/>
</dbReference>
<dbReference type="Pfam" id="PF22458">
    <property type="entry name" value="RsmF-B_ferredox"/>
    <property type="match status" value="1"/>
</dbReference>
<feature type="active site" description="Nucleophile" evidence="14">
    <location>
        <position position="370"/>
    </location>
</feature>
<accession>A0A377Q2W7</accession>
<evidence type="ECO:0000256" key="10">
    <source>
        <dbReference type="ARBA" id="ARBA00022884"/>
    </source>
</evidence>
<feature type="domain" description="SAM-dependent MTase RsmB/NOP-type" evidence="15">
    <location>
        <begin position="162"/>
        <end position="423"/>
    </location>
</feature>
<evidence type="ECO:0000256" key="13">
    <source>
        <dbReference type="ARBA" id="ARBA00047283"/>
    </source>
</evidence>
<dbReference type="InterPro" id="IPR006027">
    <property type="entry name" value="NusB_RsmB_TIM44"/>
</dbReference>
<dbReference type="NCBIfam" id="TIGR00563">
    <property type="entry name" value="rsmB"/>
    <property type="match status" value="1"/>
</dbReference>
<dbReference type="Proteomes" id="UP000255108">
    <property type="component" value="Unassembled WGS sequence"/>
</dbReference>
<dbReference type="PRINTS" id="PR02008">
    <property type="entry name" value="RCMTFAMILY"/>
</dbReference>
<feature type="binding site" evidence="14">
    <location>
        <position position="298"/>
    </location>
    <ligand>
        <name>S-adenosyl-L-methionine</name>
        <dbReference type="ChEBI" id="CHEBI:59789"/>
    </ligand>
</feature>
<dbReference type="InterPro" id="IPR029063">
    <property type="entry name" value="SAM-dependent_MTases_sf"/>
</dbReference>
<dbReference type="GO" id="GO:0008649">
    <property type="term" value="F:rRNA methyltransferase activity"/>
    <property type="evidence" value="ECO:0007669"/>
    <property type="project" value="InterPro"/>
</dbReference>
<dbReference type="SUPFAM" id="SSF48013">
    <property type="entry name" value="NusB-like"/>
    <property type="match status" value="1"/>
</dbReference>
<dbReference type="OrthoDB" id="9810297at2"/>
<dbReference type="FunFam" id="3.40.50.150:FF:000022">
    <property type="entry name" value="Ribosomal RNA small subunit methyltransferase B"/>
    <property type="match status" value="1"/>
</dbReference>
<evidence type="ECO:0000256" key="5">
    <source>
        <dbReference type="ARBA" id="ARBA00022490"/>
    </source>
</evidence>
<dbReference type="InterPro" id="IPR049560">
    <property type="entry name" value="MeTrfase_RsmB-F_NOP2_cat"/>
</dbReference>
<dbReference type="InterPro" id="IPR018314">
    <property type="entry name" value="RsmB/NOL1/NOP2-like_CS"/>
</dbReference>
<reference evidence="17 19" key="2">
    <citation type="submission" date="2019-03" db="EMBL/GenBank/DDBJ databases">
        <title>Genomic Encyclopedia of Type Strains, Phase IV (KMG-IV): sequencing the most valuable type-strain genomes for metagenomic binning, comparative biology and taxonomic classification.</title>
        <authorList>
            <person name="Goeker M."/>
        </authorList>
    </citation>
    <scope>NUCLEOTIDE SEQUENCE [LARGE SCALE GENOMIC DNA]</scope>
    <source>
        <strain evidence="17 19">DSM 3764</strain>
    </source>
</reference>
<dbReference type="GO" id="GO:0006355">
    <property type="term" value="P:regulation of DNA-templated transcription"/>
    <property type="evidence" value="ECO:0007669"/>
    <property type="project" value="InterPro"/>
</dbReference>
<dbReference type="PANTHER" id="PTHR22807:SF61">
    <property type="entry name" value="NOL1_NOP2_SUN FAMILY PROTEIN _ ANTITERMINATION NUSB DOMAIN-CONTAINING PROTEIN"/>
    <property type="match status" value="1"/>
</dbReference>
<dbReference type="AlphaFoldDB" id="A0A377Q2W7"/>
<dbReference type="GO" id="GO:0005737">
    <property type="term" value="C:cytoplasm"/>
    <property type="evidence" value="ECO:0007669"/>
    <property type="project" value="UniProtKB-SubCell"/>
</dbReference>
<keyword evidence="10 14" id="KW-0694">RNA-binding</keyword>
<sequence length="424" mass="46704">MLATQKFASRIVAGVLAGQNLTEALNKVWREDPSLLPRQKGAIQDVSYGTLRQLGLIESILKQLLQKPLHEPELKALLLVAIYQLQFSRSAPHAIVDHAVKVAMQTGAGHGKGLVNGVLRNFLRQKDDLFKMAQNSEYGQYSHPAWWISAMRKTYPKQWRNILLANNQHPPMTLRVNLNKTTSDAYIALLAQDEIAASSSDGLSIQLQNPVGVDRLPHFFDGWVSVQDLGAQYAARILDVADGQRVLDSCAAPGGKSGHILELAKVSLTAIDNDAARLRRVQENVDRLGQTANLQLGDASQPDTWWDGKQFDRILADVPCSATGVVRRHPDIKWLRRPEDFAGFARQQAQMLDALWPLVAPGGKLLYATCSVFAAENTEAASAFSARHANAERLPLPDFIPADGQLLPTPEHDGFFYALFAKTA</sequence>
<dbReference type="PROSITE" id="PS01153">
    <property type="entry name" value="NOL1_NOP2_SUN"/>
    <property type="match status" value="1"/>
</dbReference>
<dbReference type="InterPro" id="IPR035926">
    <property type="entry name" value="NusB-like_sf"/>
</dbReference>
<dbReference type="PROSITE" id="PS51686">
    <property type="entry name" value="SAM_MT_RSMB_NOP"/>
    <property type="match status" value="1"/>
</dbReference>
<comment type="subcellular location">
    <subcellularLocation>
        <location evidence="2">Cytoplasm</location>
    </subcellularLocation>
</comment>
<name>A0A377Q2W7_9NEIS</name>
<gene>
    <name evidence="16" type="primary">rsmB_1</name>
    <name evidence="17" type="ORF">EV682_10162</name>
    <name evidence="16" type="ORF">NCTC11159_00081</name>
</gene>
<dbReference type="InterPro" id="IPR023267">
    <property type="entry name" value="RCMT"/>
</dbReference>
<protein>
    <recommendedName>
        <fullName evidence="4">16S rRNA (cytosine(967)-C(5))-methyltransferase</fullName>
        <ecNumber evidence="4">2.1.1.176</ecNumber>
    </recommendedName>
    <alternativeName>
        <fullName evidence="11">16S rRNA m5C967 methyltransferase</fullName>
    </alternativeName>
    <alternativeName>
        <fullName evidence="12">rRNA (cytosine-C(5)-)-methyltransferase RsmB</fullName>
    </alternativeName>
</protein>
<dbReference type="InterPro" id="IPR001678">
    <property type="entry name" value="MeTrfase_RsmB-F_NOP2_dom"/>
</dbReference>
<keyword evidence="9 14" id="KW-0949">S-adenosyl-L-methionine</keyword>
<proteinExistence type="inferred from homology"/>
<feature type="binding site" evidence="14">
    <location>
        <position position="272"/>
    </location>
    <ligand>
        <name>S-adenosyl-L-methionine</name>
        <dbReference type="ChEBI" id="CHEBI:59789"/>
    </ligand>
</feature>
<keyword evidence="7 14" id="KW-0489">Methyltransferase</keyword>
<comment type="function">
    <text evidence="1">Specifically methylates the cytosine at position 967 (m5C967) of 16S rRNA.</text>
</comment>
<evidence type="ECO:0000313" key="17">
    <source>
        <dbReference type="EMBL" id="TCU90043.1"/>
    </source>
</evidence>
<feature type="binding site" evidence="14">
    <location>
        <position position="317"/>
    </location>
    <ligand>
        <name>S-adenosyl-L-methionine</name>
        <dbReference type="ChEBI" id="CHEBI:59789"/>
    </ligand>
</feature>
<keyword evidence="19" id="KW-1185">Reference proteome</keyword>
<evidence type="ECO:0000256" key="3">
    <source>
        <dbReference type="ARBA" id="ARBA00007494"/>
    </source>
</evidence>
<feature type="binding site" evidence="14">
    <location>
        <begin position="250"/>
        <end position="256"/>
    </location>
    <ligand>
        <name>S-adenosyl-L-methionine</name>
        <dbReference type="ChEBI" id="CHEBI:59789"/>
    </ligand>
</feature>
<evidence type="ECO:0000313" key="16">
    <source>
        <dbReference type="EMBL" id="STQ89070.1"/>
    </source>
</evidence>
<evidence type="ECO:0000256" key="8">
    <source>
        <dbReference type="ARBA" id="ARBA00022679"/>
    </source>
</evidence>
<keyword evidence="6" id="KW-0698">rRNA processing</keyword>
<dbReference type="EMBL" id="UGHR01000001">
    <property type="protein sequence ID" value="STQ89070.1"/>
    <property type="molecule type" value="Genomic_DNA"/>
</dbReference>